<dbReference type="Pfam" id="PF13088">
    <property type="entry name" value="BNR_2"/>
    <property type="match status" value="1"/>
</dbReference>
<reference evidence="3" key="1">
    <citation type="submission" date="2017-04" db="EMBL/GenBank/DDBJ databases">
        <title>Comparative genomics and description of representatives of a novel lineage of planctomycetes thriving in anoxic sediments.</title>
        <authorList>
            <person name="Spring S."/>
            <person name="Bunk B."/>
            <person name="Sproer C."/>
        </authorList>
    </citation>
    <scope>NUCLEOTIDE SEQUENCE [LARGE SCALE GENOMIC DNA]</scope>
    <source>
        <strain evidence="3">ST-PulAB-D4</strain>
    </source>
</reference>
<organism evidence="2 3">
    <name type="scientific">Sedimentisphaera salicampi</name>
    <dbReference type="NCBI Taxonomy" id="1941349"/>
    <lineage>
        <taxon>Bacteria</taxon>
        <taxon>Pseudomonadati</taxon>
        <taxon>Planctomycetota</taxon>
        <taxon>Phycisphaerae</taxon>
        <taxon>Sedimentisphaerales</taxon>
        <taxon>Sedimentisphaeraceae</taxon>
        <taxon>Sedimentisphaera</taxon>
    </lineage>
</organism>
<proteinExistence type="predicted"/>
<dbReference type="PROSITE" id="PS51820">
    <property type="entry name" value="PA14"/>
    <property type="match status" value="1"/>
</dbReference>
<dbReference type="CDD" id="cd15482">
    <property type="entry name" value="Sialidase_non-viral"/>
    <property type="match status" value="1"/>
</dbReference>
<dbReference type="InterPro" id="IPR037524">
    <property type="entry name" value="PA14/GLEYA"/>
</dbReference>
<feature type="domain" description="PA14" evidence="1">
    <location>
        <begin position="44"/>
        <end position="175"/>
    </location>
</feature>
<dbReference type="Pfam" id="PF07691">
    <property type="entry name" value="PA14"/>
    <property type="match status" value="1"/>
</dbReference>
<evidence type="ECO:0000259" key="1">
    <source>
        <dbReference type="PROSITE" id="PS51820"/>
    </source>
</evidence>
<dbReference type="InterPro" id="IPR036278">
    <property type="entry name" value="Sialidase_sf"/>
</dbReference>
<evidence type="ECO:0000313" key="3">
    <source>
        <dbReference type="Proteomes" id="UP000193334"/>
    </source>
</evidence>
<dbReference type="Gene3D" id="2.60.120.380">
    <property type="match status" value="1"/>
</dbReference>
<dbReference type="Gene3D" id="2.120.10.10">
    <property type="match status" value="1"/>
</dbReference>
<dbReference type="RefSeq" id="WP_085755411.1">
    <property type="nucleotide sequence ID" value="NZ_CP021023.1"/>
</dbReference>
<dbReference type="STRING" id="1941349.STSP1_01113"/>
<dbReference type="SMART" id="SM00758">
    <property type="entry name" value="PA14"/>
    <property type="match status" value="1"/>
</dbReference>
<dbReference type="InterPro" id="IPR011658">
    <property type="entry name" value="PA14_dom"/>
</dbReference>
<dbReference type="InterPro" id="IPR006311">
    <property type="entry name" value="TAT_signal"/>
</dbReference>
<gene>
    <name evidence="2" type="ORF">STSP1_01113</name>
</gene>
<dbReference type="AlphaFoldDB" id="A0A1W6LLU8"/>
<sequence>MRNAKRLNRRMFLRQSGAAVAGGLFVLPAMSRLEGASMHSMEKGFEQGLIGTWYGDPDLSRLKGRSVLSSLDNDWSDNEEKGSTWSARWHGYIEAPYSGEVTFVMRAANGGTLKIDGKELIDGWDKTGVHRRMMKMEKGRKYPIEITYNRSRGKSHLRLSWSWPGEELHIIPEKAVFHAPVVSSDIKHVVVASKRGRYYGWPANNGLWTWDGGKEILVGLTDGPHNKEGGFHDIGEPQLSRLARSMDGGYTWKSYDPDNYVGDGKEPEPSPGGIHFGHKDFAMRVAATGYHGTSDSKGRFFISYDRGKTWTGPYRFNGLNEDENLDDVQITARTEYLVTGPMSAQIFMAARRRGIPNHTRRDKPFMVETRDGGKTFQFVAWIAPWADNPEEEECYRAVMPSTVRTSKGTLITAARRRNPFDGDQHCWVDSYISHDNGRSWSFRSEVGLTGLDNGNPPALALLSDGRLACCYGNRTLRQLIVRFSEDQAATWGEEIVIRDQPLSHDFGYPQLTQNADGDMVAMYYIATKERTHSYIEAAIWTP</sequence>
<keyword evidence="3" id="KW-1185">Reference proteome</keyword>
<evidence type="ECO:0000313" key="2">
    <source>
        <dbReference type="EMBL" id="ARN56723.1"/>
    </source>
</evidence>
<protein>
    <recommendedName>
        <fullName evidence="1">PA14 domain-containing protein</fullName>
    </recommendedName>
</protein>
<dbReference type="EMBL" id="CP021023">
    <property type="protein sequence ID" value="ARN56723.1"/>
    <property type="molecule type" value="Genomic_DNA"/>
</dbReference>
<accession>A0A1W6LLU8</accession>
<dbReference type="KEGG" id="pbp:STSP1_01113"/>
<dbReference type="InterPro" id="IPR011040">
    <property type="entry name" value="Sialidase"/>
</dbReference>
<dbReference type="PROSITE" id="PS51318">
    <property type="entry name" value="TAT"/>
    <property type="match status" value="1"/>
</dbReference>
<dbReference type="SUPFAM" id="SSF56988">
    <property type="entry name" value="Anthrax protective antigen"/>
    <property type="match status" value="1"/>
</dbReference>
<dbReference type="Proteomes" id="UP000193334">
    <property type="component" value="Chromosome"/>
</dbReference>
<name>A0A1W6LLU8_9BACT</name>
<dbReference type="SUPFAM" id="SSF50939">
    <property type="entry name" value="Sialidases"/>
    <property type="match status" value="1"/>
</dbReference>